<dbReference type="EMBL" id="FPCA01000001">
    <property type="protein sequence ID" value="SFU44311.1"/>
    <property type="molecule type" value="Genomic_DNA"/>
</dbReference>
<dbReference type="Gene3D" id="3.40.50.2300">
    <property type="match status" value="1"/>
</dbReference>
<proteinExistence type="predicted"/>
<feature type="domain" description="PAC" evidence="21">
    <location>
        <begin position="485"/>
        <end position="537"/>
    </location>
</feature>
<dbReference type="PROSITE" id="PS50112">
    <property type="entry name" value="PAS"/>
    <property type="match status" value="5"/>
</dbReference>
<dbReference type="Proteomes" id="UP000182491">
    <property type="component" value="Unassembled WGS sequence"/>
</dbReference>
<evidence type="ECO:0000256" key="4">
    <source>
        <dbReference type="ARBA" id="ARBA00022475"/>
    </source>
</evidence>
<dbReference type="FunFam" id="1.10.287.130:FF:000002">
    <property type="entry name" value="Two-component osmosensing histidine kinase"/>
    <property type="match status" value="1"/>
</dbReference>
<gene>
    <name evidence="23" type="ORF">SAMN04487941_0780</name>
</gene>
<evidence type="ECO:0000256" key="13">
    <source>
        <dbReference type="ARBA" id="ARBA00023136"/>
    </source>
</evidence>
<keyword evidence="12" id="KW-0902">Two-component regulatory system</keyword>
<dbReference type="InterPro" id="IPR001789">
    <property type="entry name" value="Sig_transdc_resp-reg_receiver"/>
</dbReference>
<dbReference type="CDD" id="cd16922">
    <property type="entry name" value="HATPase_EvgS-ArcB-TorS-like"/>
    <property type="match status" value="1"/>
</dbReference>
<dbReference type="SUPFAM" id="SSF55874">
    <property type="entry name" value="ATPase domain of HSP90 chaperone/DNA topoisomerase II/histidine kinase"/>
    <property type="match status" value="1"/>
</dbReference>
<keyword evidence="4" id="KW-1003">Cell membrane</keyword>
<evidence type="ECO:0000256" key="6">
    <source>
        <dbReference type="ARBA" id="ARBA00022679"/>
    </source>
</evidence>
<dbReference type="FunFam" id="3.30.565.10:FF:000010">
    <property type="entry name" value="Sensor histidine kinase RcsC"/>
    <property type="match status" value="1"/>
</dbReference>
<evidence type="ECO:0000313" key="24">
    <source>
        <dbReference type="Proteomes" id="UP000182491"/>
    </source>
</evidence>
<evidence type="ECO:0000259" key="22">
    <source>
        <dbReference type="PROSITE" id="PS50894"/>
    </source>
</evidence>
<dbReference type="Gene3D" id="1.10.287.130">
    <property type="match status" value="1"/>
</dbReference>
<dbReference type="SMART" id="SM00086">
    <property type="entry name" value="PAC"/>
    <property type="match status" value="5"/>
</dbReference>
<dbReference type="InterPro" id="IPR013656">
    <property type="entry name" value="PAS_4"/>
</dbReference>
<dbReference type="SUPFAM" id="SSF47384">
    <property type="entry name" value="Homodimeric domain of signal transducing histidine kinase"/>
    <property type="match status" value="1"/>
</dbReference>
<dbReference type="CDD" id="cd00130">
    <property type="entry name" value="PAS"/>
    <property type="match status" value="4"/>
</dbReference>
<keyword evidence="9" id="KW-0418">Kinase</keyword>
<dbReference type="CDD" id="cd17546">
    <property type="entry name" value="REC_hyHK_CKI1_RcsC-like"/>
    <property type="match status" value="1"/>
</dbReference>
<dbReference type="Pfam" id="PF08447">
    <property type="entry name" value="PAS_3"/>
    <property type="match status" value="2"/>
</dbReference>
<dbReference type="InterPro" id="IPR003594">
    <property type="entry name" value="HATPase_dom"/>
</dbReference>
<accession>A0A1I7G7I6</accession>
<dbReference type="InterPro" id="IPR000700">
    <property type="entry name" value="PAS-assoc_C"/>
</dbReference>
<evidence type="ECO:0000259" key="19">
    <source>
        <dbReference type="PROSITE" id="PS50110"/>
    </source>
</evidence>
<dbReference type="STRING" id="388950.GCA_001611675_03914"/>
<dbReference type="PROSITE" id="PS50109">
    <property type="entry name" value="HIS_KIN"/>
    <property type="match status" value="1"/>
</dbReference>
<dbReference type="GO" id="GO:0005524">
    <property type="term" value="F:ATP binding"/>
    <property type="evidence" value="ECO:0007669"/>
    <property type="project" value="UniProtKB-KW"/>
</dbReference>
<dbReference type="PROSITE" id="PS50113">
    <property type="entry name" value="PAC"/>
    <property type="match status" value="4"/>
</dbReference>
<dbReference type="InterPro" id="IPR011006">
    <property type="entry name" value="CheY-like_superfamily"/>
</dbReference>
<feature type="domain" description="Response regulatory" evidence="19">
    <location>
        <begin position="1295"/>
        <end position="1413"/>
    </location>
</feature>
<protein>
    <recommendedName>
        <fullName evidence="15">Sensory/regulatory protein RpfC</fullName>
        <ecNumber evidence="3">2.7.13.3</ecNumber>
    </recommendedName>
</protein>
<feature type="domain" description="HPt" evidence="22">
    <location>
        <begin position="1453"/>
        <end position="1549"/>
    </location>
</feature>
<feature type="domain" description="Histidine kinase" evidence="18">
    <location>
        <begin position="1052"/>
        <end position="1273"/>
    </location>
</feature>
<dbReference type="PANTHER" id="PTHR45339">
    <property type="entry name" value="HYBRID SIGNAL TRANSDUCTION HISTIDINE KINASE J"/>
    <property type="match status" value="1"/>
</dbReference>
<dbReference type="Pfam" id="PF00512">
    <property type="entry name" value="HisKA"/>
    <property type="match status" value="1"/>
</dbReference>
<comment type="catalytic activity">
    <reaction evidence="1">
        <text>ATP + protein L-histidine = ADP + protein N-phospho-L-histidine.</text>
        <dbReference type="EC" id="2.7.13.3"/>
    </reaction>
</comment>
<dbReference type="Gene3D" id="1.20.120.160">
    <property type="entry name" value="HPT domain"/>
    <property type="match status" value="1"/>
</dbReference>
<dbReference type="SMART" id="SM00388">
    <property type="entry name" value="HisKA"/>
    <property type="match status" value="1"/>
</dbReference>
<keyword evidence="24" id="KW-1185">Reference proteome</keyword>
<evidence type="ECO:0000313" key="23">
    <source>
        <dbReference type="EMBL" id="SFU44311.1"/>
    </source>
</evidence>
<keyword evidence="8" id="KW-0547">Nucleotide-binding</keyword>
<feature type="domain" description="PAS" evidence="20">
    <location>
        <begin position="275"/>
        <end position="352"/>
    </location>
</feature>
<comment type="subcellular location">
    <subcellularLocation>
        <location evidence="2">Cell membrane</location>
        <topology evidence="2">Multi-pass membrane protein</topology>
    </subcellularLocation>
</comment>
<feature type="modified residue" description="4-aspartylphosphate" evidence="17">
    <location>
        <position position="1344"/>
    </location>
</feature>
<sequence>MVDIQENLQQQLQEERQARLAAEALAEVRQQELEHLKKSLRTPLSSPCTMAQCWLLQGLSYAGAVTDASGCILGLNEGFRALFSLPESIDFYVGQNLANLDQYTLLSYSDEHPAPSRHSAFEEAKLPDGTVLEREALPLFENNLRVGTAWFYRDITSKRQKHSMMELQSELQEEYPNPVLRLSFEGDIIFGNRAGHEFLQKRITPQRFDGLKRLFRMHISSLKLNSKAEPAYFESHIARRHFNNLVIPIPDKGYCNIYMSDITERRQAEVALKESQNFIRNIAHTIPSIVYIYDIDDDNCIYLNEQVQTVLGYTAEDIREMNGQFMGSVVAPEDNSKIFRQTETMRVARDGDIVELEYLVQCKDGTLKTLYCRESVFKRKDNGQVKQVIGSAEDVTKVRQQSQELQRQKDFYEAILNHIPSDVAVYNKDLQFLFLNPAAVGDPVLREWLIGKSNEEYSSFRNIPVERMELRSRNLQQVLQDQKRVEFEEKLIDKNGNATYHIRRLNPVLDENGEVQLIIGHGLTITELRRAQEEILATEAKNSAILAAIPDLMFINDEHGVYLDMKNVDQQHLLVPKDELIGKNMYDALPEKQAAQIMELVRKVLATGNYEKLAYDLDFLEGKKHYEARILKYSEKEVLTIVSDVTAEKEVYLEVQEKNEFIRQVLDASPSLIYVKDGAGKYIMANLEFARLFNRSLDEIIGSGGLEIHQDVEEAQFYIDVDQQVIRENREIKLQERYTSPSGEVKWFNTTKKPITTSNGQVHVLGISTNVTEQRQANKNLQNSEELHRLLSENSKDMISLHNPDSSYIYVSKAVEEMLGYTQQEMLQILPREVVHPDDLDMLKEAGYFKAIKQKSNATLEHRAIRRDGSVIWVETNLRPIVDEKGQLTKIQTSARDITARRLADETIKRSEKKYRDLINYSQAYICTHDMQGVILSVNPYLLNMLDYRSEEMIGRSLYDFFPKQHQDNFEVYLHQFDGKNVLDGVLTLLNKANEERYLYYQNYKVEEPDMAPYIIAIAQDITDRMRTEQQLKKAKEAAEESARVKENFLANMSHEIRTPMNGILGMTGLLRKTQLSDTQVNYLGIIQQSADNLLVVINDILDIAKIEAGKLDLEEITFNLQDAVQAAYQTFIYKAEEKEIAYILKPLKLSHPVVIGDPYRLNQILLNLLNNAIKFTDEGSITLSCQLLEESADALTLEFAVSDTGIGIPASKVNYIFEGFTQAYSSITRRYGGTGLGLNICKNLVEMQKGRIWVESHEKRGSIFKFVLTYPKSMESEPEVVENEIDFGSLGKIDVLLAEDNEVNIFLAESILNGWGAQVDVARNGREAVELAEKKRYDVILMDIQMPELSGIDATQFIREFSDKAKASVPIIALTANALKGDAEKYIHAGMNDYISKPFEEDKLFMKVSALLPQQRSQDSINQAASATNSMQQASSPPLYDLTLLEKMSRGNEVFIKRTKQLFIDTVPACVSEMQQKRNEAAWNEVSGLAHKLKPTIDTMRIESLKEVVRQIESDAKRQEDLARVSKNIDLLTDVLNKVVDQLQSELN</sequence>
<reference evidence="24" key="1">
    <citation type="submission" date="2016-10" db="EMBL/GenBank/DDBJ databases">
        <authorList>
            <person name="Varghese N."/>
        </authorList>
    </citation>
    <scope>NUCLEOTIDE SEQUENCE [LARGE SCALE GENOMIC DNA]</scope>
    <source>
        <strain evidence="24">DSM 18820</strain>
    </source>
</reference>
<dbReference type="InterPro" id="IPR008207">
    <property type="entry name" value="Sig_transdc_His_kin_Hpt_dom"/>
</dbReference>
<evidence type="ECO:0000256" key="8">
    <source>
        <dbReference type="ARBA" id="ARBA00022741"/>
    </source>
</evidence>
<dbReference type="PROSITE" id="PS50110">
    <property type="entry name" value="RESPONSE_REGULATORY"/>
    <property type="match status" value="1"/>
</dbReference>
<evidence type="ECO:0000256" key="3">
    <source>
        <dbReference type="ARBA" id="ARBA00012438"/>
    </source>
</evidence>
<evidence type="ECO:0000256" key="1">
    <source>
        <dbReference type="ARBA" id="ARBA00000085"/>
    </source>
</evidence>
<dbReference type="InterPro" id="IPR005467">
    <property type="entry name" value="His_kinase_dom"/>
</dbReference>
<dbReference type="InterPro" id="IPR000014">
    <property type="entry name" value="PAS"/>
</dbReference>
<dbReference type="InterPro" id="IPR036890">
    <property type="entry name" value="HATPase_C_sf"/>
</dbReference>
<evidence type="ECO:0000256" key="12">
    <source>
        <dbReference type="ARBA" id="ARBA00023012"/>
    </source>
</evidence>
<evidence type="ECO:0000259" key="18">
    <source>
        <dbReference type="PROSITE" id="PS50109"/>
    </source>
</evidence>
<feature type="domain" description="PAC" evidence="21">
    <location>
        <begin position="728"/>
        <end position="783"/>
    </location>
</feature>
<feature type="modified residue" description="Phosphohistidine" evidence="16">
    <location>
        <position position="1492"/>
    </location>
</feature>
<dbReference type="RefSeq" id="WP_172798146.1">
    <property type="nucleotide sequence ID" value="NZ_BMXC01000001.1"/>
</dbReference>
<feature type="domain" description="PAS" evidence="20">
    <location>
        <begin position="911"/>
        <end position="976"/>
    </location>
</feature>
<dbReference type="Pfam" id="PF13426">
    <property type="entry name" value="PAS_9"/>
    <property type="match status" value="1"/>
</dbReference>
<keyword evidence="10" id="KW-0067">ATP-binding</keyword>
<evidence type="ECO:0000256" key="10">
    <source>
        <dbReference type="ARBA" id="ARBA00022840"/>
    </source>
</evidence>
<dbReference type="PRINTS" id="PR00344">
    <property type="entry name" value="BCTRLSENSOR"/>
</dbReference>
<evidence type="ECO:0000259" key="20">
    <source>
        <dbReference type="PROSITE" id="PS50112"/>
    </source>
</evidence>
<feature type="domain" description="PAC" evidence="21">
    <location>
        <begin position="858"/>
        <end position="910"/>
    </location>
</feature>
<dbReference type="InterPro" id="IPR003661">
    <property type="entry name" value="HisK_dim/P_dom"/>
</dbReference>
<keyword evidence="13" id="KW-0472">Membrane</keyword>
<dbReference type="SUPFAM" id="SSF47226">
    <property type="entry name" value="Histidine-containing phosphotransfer domain, HPT domain"/>
    <property type="match status" value="1"/>
</dbReference>
<dbReference type="Gene3D" id="3.30.565.10">
    <property type="entry name" value="Histidine kinase-like ATPase, C-terminal domain"/>
    <property type="match status" value="1"/>
</dbReference>
<organism evidence="23 24">
    <name type="scientific">Pontibacter akesuensis</name>
    <dbReference type="NCBI Taxonomy" id="388950"/>
    <lineage>
        <taxon>Bacteria</taxon>
        <taxon>Pseudomonadati</taxon>
        <taxon>Bacteroidota</taxon>
        <taxon>Cytophagia</taxon>
        <taxon>Cytophagales</taxon>
        <taxon>Hymenobacteraceae</taxon>
        <taxon>Pontibacter</taxon>
    </lineage>
</organism>
<dbReference type="Pfam" id="PF08448">
    <property type="entry name" value="PAS_4"/>
    <property type="match status" value="3"/>
</dbReference>
<dbReference type="InterPro" id="IPR035965">
    <property type="entry name" value="PAS-like_dom_sf"/>
</dbReference>
<evidence type="ECO:0000256" key="7">
    <source>
        <dbReference type="ARBA" id="ARBA00022692"/>
    </source>
</evidence>
<evidence type="ECO:0000256" key="2">
    <source>
        <dbReference type="ARBA" id="ARBA00004651"/>
    </source>
</evidence>
<feature type="domain" description="PAS" evidence="20">
    <location>
        <begin position="783"/>
        <end position="855"/>
    </location>
</feature>
<dbReference type="SMART" id="SM00387">
    <property type="entry name" value="HATPase_c"/>
    <property type="match status" value="1"/>
</dbReference>
<evidence type="ECO:0000256" key="14">
    <source>
        <dbReference type="ARBA" id="ARBA00064003"/>
    </source>
</evidence>
<dbReference type="InterPro" id="IPR036641">
    <property type="entry name" value="HPT_dom_sf"/>
</dbReference>
<dbReference type="GO" id="GO:0000155">
    <property type="term" value="F:phosphorelay sensor kinase activity"/>
    <property type="evidence" value="ECO:0007669"/>
    <property type="project" value="InterPro"/>
</dbReference>
<evidence type="ECO:0000256" key="5">
    <source>
        <dbReference type="ARBA" id="ARBA00022553"/>
    </source>
</evidence>
<feature type="domain" description="PAC" evidence="21">
    <location>
        <begin position="354"/>
        <end position="407"/>
    </location>
</feature>
<dbReference type="Gene3D" id="3.30.450.20">
    <property type="entry name" value="PAS domain"/>
    <property type="match status" value="6"/>
</dbReference>
<dbReference type="EC" id="2.7.13.3" evidence="3"/>
<dbReference type="CDD" id="cd00082">
    <property type="entry name" value="HisKA"/>
    <property type="match status" value="1"/>
</dbReference>
<evidence type="ECO:0000256" key="17">
    <source>
        <dbReference type="PROSITE-ProRule" id="PRU00169"/>
    </source>
</evidence>
<feature type="domain" description="PAS" evidence="20">
    <location>
        <begin position="538"/>
        <end position="608"/>
    </location>
</feature>
<dbReference type="NCBIfam" id="TIGR00229">
    <property type="entry name" value="sensory_box"/>
    <property type="match status" value="4"/>
</dbReference>
<evidence type="ECO:0000256" key="9">
    <source>
        <dbReference type="ARBA" id="ARBA00022777"/>
    </source>
</evidence>
<dbReference type="Pfam" id="PF00072">
    <property type="entry name" value="Response_reg"/>
    <property type="match status" value="1"/>
</dbReference>
<dbReference type="InterPro" id="IPR001610">
    <property type="entry name" value="PAC"/>
</dbReference>
<keyword evidence="7" id="KW-0812">Transmembrane</keyword>
<dbReference type="Pfam" id="PF02518">
    <property type="entry name" value="HATPase_c"/>
    <property type="match status" value="1"/>
</dbReference>
<dbReference type="SUPFAM" id="SSF55785">
    <property type="entry name" value="PYP-like sensor domain (PAS domain)"/>
    <property type="match status" value="6"/>
</dbReference>
<dbReference type="InterPro" id="IPR013655">
    <property type="entry name" value="PAS_fold_3"/>
</dbReference>
<dbReference type="SMART" id="SM00448">
    <property type="entry name" value="REC"/>
    <property type="match status" value="1"/>
</dbReference>
<evidence type="ECO:0000259" key="21">
    <source>
        <dbReference type="PROSITE" id="PS50113"/>
    </source>
</evidence>
<keyword evidence="5 17" id="KW-0597">Phosphoprotein</keyword>
<dbReference type="Pfam" id="PF01627">
    <property type="entry name" value="Hpt"/>
    <property type="match status" value="1"/>
</dbReference>
<dbReference type="InterPro" id="IPR036097">
    <property type="entry name" value="HisK_dim/P_sf"/>
</dbReference>
<dbReference type="GO" id="GO:0005886">
    <property type="term" value="C:plasma membrane"/>
    <property type="evidence" value="ECO:0007669"/>
    <property type="project" value="UniProtKB-SubCell"/>
</dbReference>
<evidence type="ECO:0000256" key="16">
    <source>
        <dbReference type="PROSITE-ProRule" id="PRU00110"/>
    </source>
</evidence>
<evidence type="ECO:0000256" key="11">
    <source>
        <dbReference type="ARBA" id="ARBA00022989"/>
    </source>
</evidence>
<dbReference type="SMART" id="SM00091">
    <property type="entry name" value="PAS"/>
    <property type="match status" value="7"/>
</dbReference>
<dbReference type="PANTHER" id="PTHR45339:SF1">
    <property type="entry name" value="HYBRID SIGNAL TRANSDUCTION HISTIDINE KINASE J"/>
    <property type="match status" value="1"/>
</dbReference>
<dbReference type="InterPro" id="IPR004358">
    <property type="entry name" value="Sig_transdc_His_kin-like_C"/>
</dbReference>
<feature type="domain" description="PAS" evidence="20">
    <location>
        <begin position="658"/>
        <end position="702"/>
    </location>
</feature>
<keyword evidence="6" id="KW-0808">Transferase</keyword>
<evidence type="ECO:0000256" key="15">
    <source>
        <dbReference type="ARBA" id="ARBA00068150"/>
    </source>
</evidence>
<dbReference type="PROSITE" id="PS50894">
    <property type="entry name" value="HPT"/>
    <property type="match status" value="1"/>
</dbReference>
<dbReference type="SUPFAM" id="SSF52172">
    <property type="entry name" value="CheY-like"/>
    <property type="match status" value="1"/>
</dbReference>
<keyword evidence="11" id="KW-1133">Transmembrane helix</keyword>
<name>A0A1I7G7I6_9BACT</name>
<comment type="subunit">
    <text evidence="14">At low DSF concentrations, interacts with RpfF.</text>
</comment>